<keyword evidence="2" id="KW-0540">Nuclease</keyword>
<dbReference type="EMBL" id="MUMY01000005">
    <property type="protein sequence ID" value="ONM49294.1"/>
    <property type="molecule type" value="Genomic_DNA"/>
</dbReference>
<accession>A0A1W0AX61</accession>
<dbReference type="InterPro" id="IPR003615">
    <property type="entry name" value="HNH_nuc"/>
</dbReference>
<reference evidence="2 3" key="1">
    <citation type="journal article" date="2016" name="Antonie Van Leeuwenhoek">
        <title>Nocardia donostiensis sp. nov., isolated from human respiratory specimens.</title>
        <authorList>
            <person name="Ercibengoa M."/>
            <person name="Bell M."/>
            <person name="Marimon J.M."/>
            <person name="Humrighouse B."/>
            <person name="Klenk H.P."/>
            <person name="Potter G."/>
            <person name="Perez-Trallero E."/>
        </authorList>
    </citation>
    <scope>NUCLEOTIDE SEQUENCE [LARGE SCALE GENOMIC DNA]</scope>
    <source>
        <strain evidence="2 3">X1655</strain>
    </source>
</reference>
<evidence type="ECO:0000313" key="2">
    <source>
        <dbReference type="EMBL" id="ONM49294.1"/>
    </source>
</evidence>
<keyword evidence="2" id="KW-0378">Hydrolase</keyword>
<dbReference type="AlphaFoldDB" id="A0A1W0AX61"/>
<dbReference type="RefSeq" id="WP_077115822.1">
    <property type="nucleotide sequence ID" value="NZ_LOKT01000007.1"/>
</dbReference>
<proteinExistence type="predicted"/>
<gene>
    <name evidence="2" type="ORF">B0T46_07890</name>
</gene>
<name>A0A1W0AX61_9NOCA</name>
<dbReference type="Pfam" id="PF13391">
    <property type="entry name" value="HNH_2"/>
    <property type="match status" value="1"/>
</dbReference>
<dbReference type="STRING" id="1538463.B0T36_12150"/>
<comment type="caution">
    <text evidence="2">The sequence shown here is derived from an EMBL/GenBank/DDBJ whole genome shotgun (WGS) entry which is preliminary data.</text>
</comment>
<organism evidence="2 3">
    <name type="scientific">Nocardia donostiensis</name>
    <dbReference type="NCBI Taxonomy" id="1538463"/>
    <lineage>
        <taxon>Bacteria</taxon>
        <taxon>Bacillati</taxon>
        <taxon>Actinomycetota</taxon>
        <taxon>Actinomycetes</taxon>
        <taxon>Mycobacteriales</taxon>
        <taxon>Nocardiaceae</taxon>
        <taxon>Nocardia</taxon>
    </lineage>
</organism>
<sequence length="284" mass="32320">MIFDHLARQMAEKGTLTRDELTAFAVGNDVHRLIDQNRGIWNPRHLSATLSIVSKPGSPYSDAEIGDSMFAYSHREGSTAGDNTKLRRAFELRSPIILLRWLQPGVYVPVFPVYVISDDLERRRFILALDEKLLDVEDPFHLDPIERSYAQRLKKQRLHQPEFRGRVLLAYDNKCGVCSLGHRQLLDAAHITADSEEQGTPEVVNGLCLCKIHHAAYDANLLGISPDYRIVVGEKLLQNPDDNPMVRYGFRDMAGRKLALPSRRSDRPSRERLETWFAAFLEAS</sequence>
<protein>
    <submittedName>
        <fullName evidence="2">Restriction endonuclease</fullName>
    </submittedName>
</protein>
<keyword evidence="3" id="KW-1185">Reference proteome</keyword>
<feature type="domain" description="HNH nuclease" evidence="1">
    <location>
        <begin position="175"/>
        <end position="224"/>
    </location>
</feature>
<evidence type="ECO:0000259" key="1">
    <source>
        <dbReference type="Pfam" id="PF13391"/>
    </source>
</evidence>
<dbReference type="OrthoDB" id="4464809at2"/>
<keyword evidence="2" id="KW-0255">Endonuclease</keyword>
<evidence type="ECO:0000313" key="3">
    <source>
        <dbReference type="Proteomes" id="UP000188836"/>
    </source>
</evidence>
<dbReference type="GO" id="GO:0004519">
    <property type="term" value="F:endonuclease activity"/>
    <property type="evidence" value="ECO:0007669"/>
    <property type="project" value="UniProtKB-KW"/>
</dbReference>
<dbReference type="Proteomes" id="UP000188836">
    <property type="component" value="Unassembled WGS sequence"/>
</dbReference>